<dbReference type="EMBL" id="JMQC01000008">
    <property type="protein sequence ID" value="KFM99954.1"/>
    <property type="molecule type" value="Genomic_DNA"/>
</dbReference>
<feature type="short sequence motif" description="HXTX 2" evidence="2">
    <location>
        <begin position="127"/>
        <end position="130"/>
    </location>
</feature>
<keyword evidence="1 2" id="KW-0378">Hydrolase</keyword>
<dbReference type="InterPro" id="IPR009097">
    <property type="entry name" value="Cyclic_Pdiesterase"/>
</dbReference>
<keyword evidence="4" id="KW-0436">Ligase</keyword>
<dbReference type="GO" id="GO:0016874">
    <property type="term" value="F:ligase activity"/>
    <property type="evidence" value="ECO:0007669"/>
    <property type="project" value="UniProtKB-KW"/>
</dbReference>
<reference evidence="5 7" key="2">
    <citation type="submission" date="2018-08" db="EMBL/GenBank/DDBJ databases">
        <title>Bacillus clarus sp. nov. strain PS00077A.</title>
        <authorList>
            <person name="Mendez Acevedo M."/>
            <person name="Carroll L."/>
            <person name="Mukherjee M."/>
            <person name="Wiedmann M."/>
            <person name="Kovac J."/>
        </authorList>
    </citation>
    <scope>NUCLEOTIDE SEQUENCE [LARGE SCALE GENOMIC DNA]</scope>
    <source>
        <strain evidence="5 7">PS00077A</strain>
    </source>
</reference>
<organism evidence="4 6">
    <name type="scientific">Bacillus clarus</name>
    <dbReference type="NCBI Taxonomy" id="2338372"/>
    <lineage>
        <taxon>Bacteria</taxon>
        <taxon>Bacillati</taxon>
        <taxon>Bacillota</taxon>
        <taxon>Bacilli</taxon>
        <taxon>Bacillales</taxon>
        <taxon>Bacillaceae</taxon>
        <taxon>Bacillus</taxon>
        <taxon>Bacillus cereus group</taxon>
    </lineage>
</organism>
<dbReference type="EC" id="3.1.4.58" evidence="2"/>
<dbReference type="EMBL" id="QVOD01000003">
    <property type="protein sequence ID" value="RFT68092.1"/>
    <property type="molecule type" value="Genomic_DNA"/>
</dbReference>
<dbReference type="Proteomes" id="UP000029389">
    <property type="component" value="Unassembled WGS sequence"/>
</dbReference>
<comment type="similarity">
    <text evidence="2">Belongs to the 2H phosphoesterase superfamily. ThpR family.</text>
</comment>
<dbReference type="AlphaFoldDB" id="A0A090YNB9"/>
<protein>
    <recommendedName>
        <fullName evidence="2">RNA 2',3'-cyclic phosphodiesterase</fullName>
        <shortName evidence="2">RNA 2',3'-CPDase</shortName>
        <ecNumber evidence="2">3.1.4.58</ecNumber>
    </recommendedName>
</protein>
<evidence type="ECO:0000256" key="1">
    <source>
        <dbReference type="ARBA" id="ARBA00022801"/>
    </source>
</evidence>
<dbReference type="InterPro" id="IPR014051">
    <property type="entry name" value="Phosphoesterase_HXTX"/>
</dbReference>
<accession>A0A090YNB9</accession>
<gene>
    <name evidence="5" type="primary">thpR</name>
    <name evidence="5" type="ORF">D0U04_04250</name>
    <name evidence="4" type="ORF">DJ93_1727</name>
</gene>
<keyword evidence="7" id="KW-1185">Reference proteome</keyword>
<evidence type="ECO:0000313" key="5">
    <source>
        <dbReference type="EMBL" id="RFT68092.1"/>
    </source>
</evidence>
<dbReference type="STRING" id="1405.B7492_25105"/>
<name>A0A090YNB9_9BACI</name>
<feature type="domain" description="Phosphoesterase HXTX" evidence="3">
    <location>
        <begin position="9"/>
        <end position="92"/>
    </location>
</feature>
<dbReference type="SUPFAM" id="SSF55144">
    <property type="entry name" value="LigT-like"/>
    <property type="match status" value="1"/>
</dbReference>
<dbReference type="RefSeq" id="WP_042980404.1">
    <property type="nucleotide sequence ID" value="NZ_JMQC01000008.1"/>
</dbReference>
<dbReference type="Proteomes" id="UP000264294">
    <property type="component" value="Unassembled WGS sequence"/>
</dbReference>
<dbReference type="Gene3D" id="3.90.1140.10">
    <property type="entry name" value="Cyclic phosphodiesterase"/>
    <property type="match status" value="1"/>
</dbReference>
<dbReference type="Pfam" id="PF02834">
    <property type="entry name" value="LigT_PEase"/>
    <property type="match status" value="2"/>
</dbReference>
<evidence type="ECO:0000256" key="2">
    <source>
        <dbReference type="HAMAP-Rule" id="MF_01940"/>
    </source>
</evidence>
<evidence type="ECO:0000313" key="4">
    <source>
        <dbReference type="EMBL" id="KFM99954.1"/>
    </source>
</evidence>
<dbReference type="NCBIfam" id="TIGR02258">
    <property type="entry name" value="2_5_ligase"/>
    <property type="match status" value="1"/>
</dbReference>
<dbReference type="PATRIC" id="fig|1405.8.peg.1921"/>
<evidence type="ECO:0000313" key="6">
    <source>
        <dbReference type="Proteomes" id="UP000029389"/>
    </source>
</evidence>
<feature type="domain" description="Phosphoesterase HXTX" evidence="3">
    <location>
        <begin position="99"/>
        <end position="171"/>
    </location>
</feature>
<comment type="catalytic activity">
    <reaction evidence="2">
        <text>a 3'-end 2',3'-cyclophospho-ribonucleotide-RNA + H2O = a 3'-end 2'-phospho-ribonucleotide-RNA + H(+)</text>
        <dbReference type="Rhea" id="RHEA:11828"/>
        <dbReference type="Rhea" id="RHEA-COMP:10464"/>
        <dbReference type="Rhea" id="RHEA-COMP:17353"/>
        <dbReference type="ChEBI" id="CHEBI:15377"/>
        <dbReference type="ChEBI" id="CHEBI:15378"/>
        <dbReference type="ChEBI" id="CHEBI:83064"/>
        <dbReference type="ChEBI" id="CHEBI:173113"/>
        <dbReference type="EC" id="3.1.4.58"/>
    </reaction>
</comment>
<feature type="active site" description="Proton acceptor" evidence="2">
    <location>
        <position position="127"/>
    </location>
</feature>
<proteinExistence type="inferred from homology"/>
<dbReference type="GO" id="GO:0004113">
    <property type="term" value="F:2',3'-cyclic-nucleotide 3'-phosphodiesterase activity"/>
    <property type="evidence" value="ECO:0007669"/>
    <property type="project" value="InterPro"/>
</dbReference>
<feature type="active site" description="Proton donor" evidence="2">
    <location>
        <position position="42"/>
    </location>
</feature>
<dbReference type="GO" id="GO:0008664">
    <property type="term" value="F:RNA 2',3'-cyclic 3'-phosphodiesterase activity"/>
    <property type="evidence" value="ECO:0007669"/>
    <property type="project" value="UniProtKB-EC"/>
</dbReference>
<evidence type="ECO:0000259" key="3">
    <source>
        <dbReference type="Pfam" id="PF02834"/>
    </source>
</evidence>
<dbReference type="HAMAP" id="MF_01940">
    <property type="entry name" value="RNA_CPDase"/>
    <property type="match status" value="1"/>
</dbReference>
<feature type="short sequence motif" description="HXTX 1" evidence="2">
    <location>
        <begin position="42"/>
        <end position="45"/>
    </location>
</feature>
<reference evidence="4 6" key="1">
    <citation type="submission" date="2014-04" db="EMBL/GenBank/DDBJ databases">
        <authorList>
            <person name="Bishop-Lilly K.A."/>
            <person name="Broomall S.M."/>
            <person name="Chain P.S."/>
            <person name="Chertkov O."/>
            <person name="Coyne S.R."/>
            <person name="Daligault H.E."/>
            <person name="Davenport K.W."/>
            <person name="Erkkila T."/>
            <person name="Frey K.G."/>
            <person name="Gibbons H.S."/>
            <person name="Gu W."/>
            <person name="Jaissle J."/>
            <person name="Johnson S.L."/>
            <person name="Koroleva G.I."/>
            <person name="Ladner J.T."/>
            <person name="Lo C.-C."/>
            <person name="Minogue T.D."/>
            <person name="Munk C."/>
            <person name="Palacios G.F."/>
            <person name="Redden C.L."/>
            <person name="Rosenzweig C.N."/>
            <person name="Scholz M.B."/>
            <person name="Teshima H."/>
            <person name="Xu Y."/>
        </authorList>
    </citation>
    <scope>NUCLEOTIDE SEQUENCE [LARGE SCALE GENOMIC DNA]</scope>
    <source>
        <strain evidence="4 6">BHP</strain>
    </source>
</reference>
<comment type="caution">
    <text evidence="4">The sequence shown here is derived from an EMBL/GenBank/DDBJ whole genome shotgun (WGS) entry which is preliminary data.</text>
</comment>
<dbReference type="PANTHER" id="PTHR35561">
    <property type="entry name" value="RNA 2',3'-CYCLIC PHOSPHODIESTERASE"/>
    <property type="match status" value="1"/>
</dbReference>
<sequence>MVPHYFVAVTLPRHIKEVLTNYKEEMKDELPFRSWVHEEDYHITLTFLGNASQEQLQGIKNGLKTLTEKKELELTLQGLFTFGRTDQPRIFWAGISENPDLFALQKQVHTICEENGFSLETRPYHPHITVARKWIGEKEFDLENIKELSIVSFPADTITLYESHVKETPKYKSVVEIKLKK</sequence>
<comment type="function">
    <text evidence="2">Hydrolyzes RNA 2',3'-cyclic phosphodiester to an RNA 2'-phosphomonoester.</text>
</comment>
<dbReference type="PANTHER" id="PTHR35561:SF1">
    <property type="entry name" value="RNA 2',3'-CYCLIC PHOSPHODIESTERASE"/>
    <property type="match status" value="1"/>
</dbReference>
<evidence type="ECO:0000313" key="7">
    <source>
        <dbReference type="Proteomes" id="UP000264294"/>
    </source>
</evidence>
<dbReference type="InterPro" id="IPR004175">
    <property type="entry name" value="RNA_CPDase"/>
</dbReference>